<comment type="caution">
    <text evidence="8">The sequence shown here is derived from an EMBL/GenBank/DDBJ whole genome shotgun (WGS) entry which is preliminary data.</text>
</comment>
<dbReference type="Gene3D" id="2.40.10.340">
    <property type="entry name" value="Rod shape-determining protein MreC, domain 1"/>
    <property type="match status" value="1"/>
</dbReference>
<keyword evidence="6" id="KW-0472">Membrane</keyword>
<comment type="similarity">
    <text evidence="1">Belongs to the MreC family.</text>
</comment>
<evidence type="ECO:0000256" key="5">
    <source>
        <dbReference type="SAM" id="Coils"/>
    </source>
</evidence>
<dbReference type="AlphaFoldDB" id="A0A2M6WAG7"/>
<protein>
    <recommendedName>
        <fullName evidence="2">Cell shape-determining protein MreC</fullName>
    </recommendedName>
    <alternativeName>
        <fullName evidence="4">Cell shape protein MreC</fullName>
    </alternativeName>
</protein>
<proteinExistence type="inferred from homology"/>
<keyword evidence="6" id="KW-1133">Transmembrane helix</keyword>
<dbReference type="InterPro" id="IPR042177">
    <property type="entry name" value="Cell/Rod_1"/>
</dbReference>
<sequence>MPKKILSNDFFISGIIILALIFFHHTALIYPFERLITWVLSPFQVIAYSFGDNLAGKITVTAQKKDFQIENEILRKKIENLEDQIVTLKNFIEENKLIEEESDYLKAKKINFQTARVIGRGPDANANILIINKGSEGRIQNGLAVMAEKGALIGKIIQVEKNQSFVLLLIDNQCRLSASLAGQSEITGIVTGSHNNGLVLEYILKNNSLKSGDLIVTSGTDKAIPAGLLIGEIGEITDNKEDLFKRAEIISPANFRNLKIVSVIIN</sequence>
<keyword evidence="3" id="KW-0133">Cell shape</keyword>
<organism evidence="8 9">
    <name type="scientific">Candidatus Kuenenbacteria bacterium CG10_big_fil_rev_8_21_14_0_10_36_11</name>
    <dbReference type="NCBI Taxonomy" id="1974618"/>
    <lineage>
        <taxon>Bacteria</taxon>
        <taxon>Candidatus Kueneniibacteriota</taxon>
    </lineage>
</organism>
<dbReference type="EMBL" id="PFBP01000033">
    <property type="protein sequence ID" value="PIT89793.1"/>
    <property type="molecule type" value="Genomic_DNA"/>
</dbReference>
<dbReference type="NCBIfam" id="TIGR00219">
    <property type="entry name" value="mreC"/>
    <property type="match status" value="1"/>
</dbReference>
<dbReference type="InterPro" id="IPR007221">
    <property type="entry name" value="MreC"/>
</dbReference>
<dbReference type="PANTHER" id="PTHR34138:SF1">
    <property type="entry name" value="CELL SHAPE-DETERMINING PROTEIN MREC"/>
    <property type="match status" value="1"/>
</dbReference>
<dbReference type="Pfam" id="PF04085">
    <property type="entry name" value="MreC"/>
    <property type="match status" value="1"/>
</dbReference>
<dbReference type="PANTHER" id="PTHR34138">
    <property type="entry name" value="CELL SHAPE-DETERMINING PROTEIN MREC"/>
    <property type="match status" value="1"/>
</dbReference>
<evidence type="ECO:0000313" key="8">
    <source>
        <dbReference type="EMBL" id="PIT89793.1"/>
    </source>
</evidence>
<evidence type="ECO:0000259" key="7">
    <source>
        <dbReference type="Pfam" id="PF04085"/>
    </source>
</evidence>
<feature type="coiled-coil region" evidence="5">
    <location>
        <begin position="64"/>
        <end position="91"/>
    </location>
</feature>
<keyword evidence="5" id="KW-0175">Coiled coil</keyword>
<dbReference type="GO" id="GO:0008360">
    <property type="term" value="P:regulation of cell shape"/>
    <property type="evidence" value="ECO:0007669"/>
    <property type="project" value="UniProtKB-KW"/>
</dbReference>
<evidence type="ECO:0000256" key="6">
    <source>
        <dbReference type="SAM" id="Phobius"/>
    </source>
</evidence>
<feature type="domain" description="Rod shape-determining protein MreC beta-barrel core" evidence="7">
    <location>
        <begin position="117"/>
        <end position="264"/>
    </location>
</feature>
<name>A0A2M6WAG7_9BACT</name>
<dbReference type="PIRSF" id="PIRSF038471">
    <property type="entry name" value="MreC"/>
    <property type="match status" value="1"/>
</dbReference>
<dbReference type="InterPro" id="IPR055342">
    <property type="entry name" value="MreC_beta-barrel_core"/>
</dbReference>
<keyword evidence="6" id="KW-0812">Transmembrane</keyword>
<evidence type="ECO:0000256" key="4">
    <source>
        <dbReference type="ARBA" id="ARBA00032089"/>
    </source>
</evidence>
<evidence type="ECO:0000256" key="3">
    <source>
        <dbReference type="ARBA" id="ARBA00022960"/>
    </source>
</evidence>
<evidence type="ECO:0000313" key="9">
    <source>
        <dbReference type="Proteomes" id="UP000231464"/>
    </source>
</evidence>
<dbReference type="Proteomes" id="UP000231464">
    <property type="component" value="Unassembled WGS sequence"/>
</dbReference>
<feature type="transmembrane region" description="Helical" evidence="6">
    <location>
        <begin position="12"/>
        <end position="32"/>
    </location>
</feature>
<gene>
    <name evidence="8" type="primary">mreC</name>
    <name evidence="8" type="ORF">COU23_01980</name>
</gene>
<dbReference type="InterPro" id="IPR042175">
    <property type="entry name" value="Cell/Rod_MreC_2"/>
</dbReference>
<dbReference type="GO" id="GO:0005886">
    <property type="term" value="C:plasma membrane"/>
    <property type="evidence" value="ECO:0007669"/>
    <property type="project" value="TreeGrafter"/>
</dbReference>
<reference evidence="9" key="1">
    <citation type="submission" date="2017-09" db="EMBL/GenBank/DDBJ databases">
        <title>Depth-based differentiation of microbial function through sediment-hosted aquifers and enrichment of novel symbionts in the deep terrestrial subsurface.</title>
        <authorList>
            <person name="Probst A.J."/>
            <person name="Ladd B."/>
            <person name="Jarett J.K."/>
            <person name="Geller-Mcgrath D.E."/>
            <person name="Sieber C.M.K."/>
            <person name="Emerson J.B."/>
            <person name="Anantharaman K."/>
            <person name="Thomas B.C."/>
            <person name="Malmstrom R."/>
            <person name="Stieglmeier M."/>
            <person name="Klingl A."/>
            <person name="Woyke T."/>
            <person name="Ryan C.M."/>
            <person name="Banfield J.F."/>
        </authorList>
    </citation>
    <scope>NUCLEOTIDE SEQUENCE [LARGE SCALE GENOMIC DNA]</scope>
</reference>
<evidence type="ECO:0000256" key="1">
    <source>
        <dbReference type="ARBA" id="ARBA00009369"/>
    </source>
</evidence>
<accession>A0A2M6WAG7</accession>
<evidence type="ECO:0000256" key="2">
    <source>
        <dbReference type="ARBA" id="ARBA00013855"/>
    </source>
</evidence>
<dbReference type="Gene3D" id="2.40.10.350">
    <property type="entry name" value="Rod shape-determining protein MreC, domain 2"/>
    <property type="match status" value="1"/>
</dbReference>